<dbReference type="Pfam" id="PF01575">
    <property type="entry name" value="MaoC_dehydratas"/>
    <property type="match status" value="1"/>
</dbReference>
<comment type="similarity">
    <text evidence="2">Belongs to the short-chain dehydrogenases/reductases (SDR) family.</text>
</comment>
<keyword evidence="4" id="KW-0472">Membrane</keyword>
<protein>
    <submittedName>
        <fullName evidence="6">3-oxoacyl-[acyl-carrier protein] reductase</fullName>
        <ecNumber evidence="6">1.1.1.100</ecNumber>
    </submittedName>
</protein>
<dbReference type="PANTHER" id="PTHR42760">
    <property type="entry name" value="SHORT-CHAIN DEHYDROGENASES/REDUCTASES FAMILY MEMBER"/>
    <property type="match status" value="1"/>
</dbReference>
<dbReference type="SUPFAM" id="SSF54637">
    <property type="entry name" value="Thioesterase/thiol ester dehydrase-isomerase"/>
    <property type="match status" value="1"/>
</dbReference>
<dbReference type="FunFam" id="3.40.50.720:FF:000173">
    <property type="entry name" value="3-oxoacyl-[acyl-carrier protein] reductase"/>
    <property type="match status" value="1"/>
</dbReference>
<comment type="caution">
    <text evidence="6">The sequence shown here is derived from an EMBL/GenBank/DDBJ whole genome shotgun (WGS) entry which is preliminary data.</text>
</comment>
<dbReference type="InterPro" id="IPR002539">
    <property type="entry name" value="MaoC-like_dom"/>
</dbReference>
<dbReference type="InterPro" id="IPR002347">
    <property type="entry name" value="SDR_fam"/>
</dbReference>
<dbReference type="RefSeq" id="WP_184310962.1">
    <property type="nucleotide sequence ID" value="NZ_JACHEN010000014.1"/>
</dbReference>
<dbReference type="Pfam" id="PF13561">
    <property type="entry name" value="adh_short_C2"/>
    <property type="match status" value="1"/>
</dbReference>
<dbReference type="PRINTS" id="PR00081">
    <property type="entry name" value="GDHRDH"/>
</dbReference>
<gene>
    <name evidence="6" type="ORF">HNQ80_002528</name>
</gene>
<feature type="transmembrane region" description="Helical" evidence="4">
    <location>
        <begin position="64"/>
        <end position="82"/>
    </location>
</feature>
<keyword evidence="7" id="KW-1185">Reference proteome</keyword>
<dbReference type="GO" id="GO:0004300">
    <property type="term" value="F:enoyl-CoA hydratase activity"/>
    <property type="evidence" value="ECO:0007669"/>
    <property type="project" value="UniProtKB-ARBA"/>
</dbReference>
<evidence type="ECO:0000256" key="3">
    <source>
        <dbReference type="ARBA" id="ARBA00023002"/>
    </source>
</evidence>
<evidence type="ECO:0000259" key="5">
    <source>
        <dbReference type="Pfam" id="PF01575"/>
    </source>
</evidence>
<dbReference type="GO" id="GO:0004316">
    <property type="term" value="F:3-oxoacyl-[acyl-carrier-protein] reductase (NADPH) activity"/>
    <property type="evidence" value="ECO:0007669"/>
    <property type="project" value="UniProtKB-EC"/>
</dbReference>
<dbReference type="AlphaFoldDB" id="A0A841KW11"/>
<dbReference type="EC" id="1.1.1.100" evidence="6"/>
<dbReference type="EMBL" id="JACHEN010000014">
    <property type="protein sequence ID" value="MBB6216428.1"/>
    <property type="molecule type" value="Genomic_DNA"/>
</dbReference>
<dbReference type="Proteomes" id="UP000579281">
    <property type="component" value="Unassembled WGS sequence"/>
</dbReference>
<accession>A0A841KW11</accession>
<comment type="pathway">
    <text evidence="1">Lipid metabolism; fatty acid beta-oxidation.</text>
</comment>
<sequence length="404" mass="44815">MHELNDSQKFSITPFESFTLNDKAELTHEITQKDVDTFAELTGDYNPLHLDPSFARRTRFRKPVVYGMLSASFISTMIGMLLPGKGALWVSQTIEFLHQVYVGDTIHITATIKQISKSVRTLVLGVEIKNQHNQLVIVGESKVKLTELEGEEQQMEDDRKIVLITGGTRGIGAEVAYNLSKKGHTVILNYVNSDQEAFNVVKEIESEGGRAYPFKADISNWDEVEDMFKKIEEDIGAVEAVVHCAAPKNEIKAFDQLEWNEVQKHIDIQLKGAFNCVKASIANMIEARFGSFIFIGSIASDGVPPLHQTDYIIAKSALTTFARSMAVEYGPKGIRFNIVAPGMTQTDRIGNMPDKSKILVKMQTPLRRLAEPSDIAGVVSFLLEPGARYITGETIRVCGGSTML</sequence>
<evidence type="ECO:0000256" key="4">
    <source>
        <dbReference type="SAM" id="Phobius"/>
    </source>
</evidence>
<dbReference type="CDD" id="cd03449">
    <property type="entry name" value="R_hydratase"/>
    <property type="match status" value="1"/>
</dbReference>
<evidence type="ECO:0000256" key="1">
    <source>
        <dbReference type="ARBA" id="ARBA00005005"/>
    </source>
</evidence>
<dbReference type="Gene3D" id="3.40.50.720">
    <property type="entry name" value="NAD(P)-binding Rossmann-like Domain"/>
    <property type="match status" value="1"/>
</dbReference>
<dbReference type="UniPathway" id="UPA00659"/>
<name>A0A841KW11_9FIRM</name>
<dbReference type="SUPFAM" id="SSF51735">
    <property type="entry name" value="NAD(P)-binding Rossmann-fold domains"/>
    <property type="match status" value="1"/>
</dbReference>
<evidence type="ECO:0000313" key="7">
    <source>
        <dbReference type="Proteomes" id="UP000579281"/>
    </source>
</evidence>
<reference evidence="6 7" key="1">
    <citation type="submission" date="2020-08" db="EMBL/GenBank/DDBJ databases">
        <title>Genomic Encyclopedia of Type Strains, Phase IV (KMG-IV): sequencing the most valuable type-strain genomes for metagenomic binning, comparative biology and taxonomic classification.</title>
        <authorList>
            <person name="Goeker M."/>
        </authorList>
    </citation>
    <scope>NUCLEOTIDE SEQUENCE [LARGE SCALE GENOMIC DNA]</scope>
    <source>
        <strain evidence="6 7">DSM 103526</strain>
    </source>
</reference>
<keyword evidence="4" id="KW-1133">Transmembrane helix</keyword>
<organism evidence="6 7">
    <name type="scientific">Anaerosolibacter carboniphilus</name>
    <dbReference type="NCBI Taxonomy" id="1417629"/>
    <lineage>
        <taxon>Bacteria</taxon>
        <taxon>Bacillati</taxon>
        <taxon>Bacillota</taxon>
        <taxon>Clostridia</taxon>
        <taxon>Peptostreptococcales</taxon>
        <taxon>Thermotaleaceae</taxon>
        <taxon>Anaerosolibacter</taxon>
    </lineage>
</organism>
<keyword evidence="4" id="KW-0812">Transmembrane</keyword>
<dbReference type="InterPro" id="IPR036291">
    <property type="entry name" value="NAD(P)-bd_dom_sf"/>
</dbReference>
<dbReference type="GO" id="GO:0006635">
    <property type="term" value="P:fatty acid beta-oxidation"/>
    <property type="evidence" value="ECO:0007669"/>
    <property type="project" value="UniProtKB-UniPathway"/>
</dbReference>
<evidence type="ECO:0000256" key="2">
    <source>
        <dbReference type="ARBA" id="ARBA00006484"/>
    </source>
</evidence>
<dbReference type="InterPro" id="IPR029069">
    <property type="entry name" value="HotDog_dom_sf"/>
</dbReference>
<dbReference type="Gene3D" id="3.10.129.10">
    <property type="entry name" value="Hotdog Thioesterase"/>
    <property type="match status" value="1"/>
</dbReference>
<keyword evidence="3 6" id="KW-0560">Oxidoreductase</keyword>
<evidence type="ECO:0000313" key="6">
    <source>
        <dbReference type="EMBL" id="MBB6216428.1"/>
    </source>
</evidence>
<feature type="domain" description="MaoC-like" evidence="5">
    <location>
        <begin position="24"/>
        <end position="120"/>
    </location>
</feature>
<proteinExistence type="inferred from homology"/>